<gene>
    <name evidence="2" type="ORF">RZS28_04175</name>
</gene>
<dbReference type="Proteomes" id="UP001626536">
    <property type="component" value="Chromosome"/>
</dbReference>
<dbReference type="Pfam" id="PF02627">
    <property type="entry name" value="CMD"/>
    <property type="match status" value="1"/>
</dbReference>
<dbReference type="NCBIfam" id="TIGR01926">
    <property type="entry name" value="peroxid_rel"/>
    <property type="match status" value="1"/>
</dbReference>
<sequence length="183" mass="19413">MSRIPTPTSIDEVPVSAKPLLEAVNSKFGKVPNMFRLLATSPQALEGYHGLNGALAKGKLNAATRERIALAVANVNGCTYCNSAHAYFAANLAMLDAAEIAANRDGRSNDPKADAAVRLARKIAAERGSVTDADLQSVRLAGYSDAEIIEIVVNVALNVLTNYVNDVFKTDVDFPVAEARRAA</sequence>
<keyword evidence="3" id="KW-1185">Reference proteome</keyword>
<dbReference type="InterPro" id="IPR004675">
    <property type="entry name" value="AhpD_core"/>
</dbReference>
<keyword evidence="2" id="KW-0575">Peroxidase</keyword>
<reference evidence="2 3" key="1">
    <citation type="submission" date="2023-10" db="EMBL/GenBank/DDBJ databases">
        <title>Novel methanotroph of the genus Methylocapsa from a subarctic wetland.</title>
        <authorList>
            <person name="Belova S.E."/>
            <person name="Oshkin I.Y."/>
            <person name="Miroshnikov K."/>
            <person name="Dedysh S.N."/>
        </authorList>
    </citation>
    <scope>NUCLEOTIDE SEQUENCE [LARGE SCALE GENOMIC DNA]</scope>
    <source>
        <strain evidence="2 3">RX1</strain>
    </source>
</reference>
<organism evidence="2 3">
    <name type="scientific">Methylocapsa polymorpha</name>
    <dbReference type="NCBI Taxonomy" id="3080828"/>
    <lineage>
        <taxon>Bacteria</taxon>
        <taxon>Pseudomonadati</taxon>
        <taxon>Pseudomonadota</taxon>
        <taxon>Alphaproteobacteria</taxon>
        <taxon>Hyphomicrobiales</taxon>
        <taxon>Beijerinckiaceae</taxon>
        <taxon>Methylocapsa</taxon>
    </lineage>
</organism>
<dbReference type="GO" id="GO:0004601">
    <property type="term" value="F:peroxidase activity"/>
    <property type="evidence" value="ECO:0007669"/>
    <property type="project" value="UniProtKB-KW"/>
</dbReference>
<dbReference type="SUPFAM" id="SSF69118">
    <property type="entry name" value="AhpD-like"/>
    <property type="match status" value="1"/>
</dbReference>
<name>A0ABZ0HUP4_9HYPH</name>
<dbReference type="InterPro" id="IPR029032">
    <property type="entry name" value="AhpD-like"/>
</dbReference>
<accession>A0ABZ0HUP4</accession>
<dbReference type="PANTHER" id="PTHR35446:SF3">
    <property type="entry name" value="CMD DOMAIN-CONTAINING PROTEIN"/>
    <property type="match status" value="1"/>
</dbReference>
<dbReference type="InterPro" id="IPR003779">
    <property type="entry name" value="CMD-like"/>
</dbReference>
<dbReference type="EMBL" id="CP136862">
    <property type="protein sequence ID" value="WOJ90501.1"/>
    <property type="molecule type" value="Genomic_DNA"/>
</dbReference>
<proteinExistence type="predicted"/>
<evidence type="ECO:0000259" key="1">
    <source>
        <dbReference type="Pfam" id="PF02627"/>
    </source>
</evidence>
<dbReference type="PANTHER" id="PTHR35446">
    <property type="entry name" value="SI:CH211-175M2.5"/>
    <property type="match status" value="1"/>
</dbReference>
<keyword evidence="2" id="KW-0560">Oxidoreductase</keyword>
<evidence type="ECO:0000313" key="2">
    <source>
        <dbReference type="EMBL" id="WOJ90501.1"/>
    </source>
</evidence>
<dbReference type="RefSeq" id="WP_407340004.1">
    <property type="nucleotide sequence ID" value="NZ_CP136862.1"/>
</dbReference>
<dbReference type="NCBIfam" id="TIGR00778">
    <property type="entry name" value="ahpD_dom"/>
    <property type="match status" value="1"/>
</dbReference>
<protein>
    <submittedName>
        <fullName evidence="2">Peroxidase-related enzyme</fullName>
    </submittedName>
</protein>
<feature type="domain" description="Carboxymuconolactone decarboxylase-like" evidence="1">
    <location>
        <begin position="42"/>
        <end position="121"/>
    </location>
</feature>
<dbReference type="InterPro" id="IPR010195">
    <property type="entry name" value="Uncharacterised_peroxidase-rel"/>
</dbReference>
<evidence type="ECO:0000313" key="3">
    <source>
        <dbReference type="Proteomes" id="UP001626536"/>
    </source>
</evidence>
<dbReference type="Gene3D" id="1.20.1290.10">
    <property type="entry name" value="AhpD-like"/>
    <property type="match status" value="1"/>
</dbReference>